<organism evidence="1 2">
    <name type="scientific">Seminavis robusta</name>
    <dbReference type="NCBI Taxonomy" id="568900"/>
    <lineage>
        <taxon>Eukaryota</taxon>
        <taxon>Sar</taxon>
        <taxon>Stramenopiles</taxon>
        <taxon>Ochrophyta</taxon>
        <taxon>Bacillariophyta</taxon>
        <taxon>Bacillariophyceae</taxon>
        <taxon>Bacillariophycidae</taxon>
        <taxon>Naviculales</taxon>
        <taxon>Naviculaceae</taxon>
        <taxon>Seminavis</taxon>
    </lineage>
</organism>
<keyword evidence="2" id="KW-1185">Reference proteome</keyword>
<dbReference type="Proteomes" id="UP001153069">
    <property type="component" value="Unassembled WGS sequence"/>
</dbReference>
<dbReference type="EMBL" id="CAICTM010002503">
    <property type="protein sequence ID" value="CAB9529447.1"/>
    <property type="molecule type" value="Genomic_DNA"/>
</dbReference>
<protein>
    <submittedName>
        <fullName evidence="1">Uncharacterized protein</fullName>
    </submittedName>
</protein>
<gene>
    <name evidence="1" type="ORF">SEMRO_2505_G329651.1</name>
</gene>
<name>A0A9N8EWH3_9STRA</name>
<comment type="caution">
    <text evidence="1">The sequence shown here is derived from an EMBL/GenBank/DDBJ whole genome shotgun (WGS) entry which is preliminary data.</text>
</comment>
<dbReference type="AlphaFoldDB" id="A0A9N8EWH3"/>
<accession>A0A9N8EWH3</accession>
<proteinExistence type="predicted"/>
<sequence>MFATWCFAFVDRVSNGKSKGGKMDGWMVNAQSERAWLLRDRASQQQQAPKPKNSLLHCHARLRYGSSFGSQYESPSPLSYGTSMQIERADMHRMERNRKLHAEPGLWKLSCFKRNTRYGSKIS</sequence>
<reference evidence="1" key="1">
    <citation type="submission" date="2020-06" db="EMBL/GenBank/DDBJ databases">
        <authorList>
            <consortium name="Plant Systems Biology data submission"/>
        </authorList>
    </citation>
    <scope>NUCLEOTIDE SEQUENCE</scope>
    <source>
        <strain evidence="1">D6</strain>
    </source>
</reference>
<evidence type="ECO:0000313" key="2">
    <source>
        <dbReference type="Proteomes" id="UP001153069"/>
    </source>
</evidence>
<evidence type="ECO:0000313" key="1">
    <source>
        <dbReference type="EMBL" id="CAB9529447.1"/>
    </source>
</evidence>